<evidence type="ECO:0000259" key="1">
    <source>
        <dbReference type="PROSITE" id="PS50879"/>
    </source>
</evidence>
<sequence length="126" mass="13984">MQAQTCIGKIWRWCCDHLPFQEHQPVLLRLHTDCTVFRAELLAILWATQIAEASPAKTAVTIASDCRSSLAAICFSGPKRTSIVANIIKVLNRATYIRLCWVLGHTGINGNELAYIAAKTCLELML</sequence>
<keyword evidence="3" id="KW-1185">Reference proteome</keyword>
<evidence type="ECO:0000313" key="3">
    <source>
        <dbReference type="Proteomes" id="UP001235939"/>
    </source>
</evidence>
<feature type="domain" description="RNase H type-1" evidence="1">
    <location>
        <begin position="1"/>
        <end position="123"/>
    </location>
</feature>
<proteinExistence type="predicted"/>
<name>A0ABY6L2W0_9ARAC</name>
<dbReference type="Gene3D" id="3.30.420.10">
    <property type="entry name" value="Ribonuclease H-like superfamily/Ribonuclease H"/>
    <property type="match status" value="1"/>
</dbReference>
<dbReference type="InterPro" id="IPR002156">
    <property type="entry name" value="RNaseH_domain"/>
</dbReference>
<dbReference type="Proteomes" id="UP001235939">
    <property type="component" value="Chromosome 13"/>
</dbReference>
<accession>A0ABY6L2W0</accession>
<reference evidence="2 3" key="1">
    <citation type="submission" date="2022-01" db="EMBL/GenBank/DDBJ databases">
        <title>A chromosomal length assembly of Cordylochernes scorpioides.</title>
        <authorList>
            <person name="Zeh D."/>
            <person name="Zeh J."/>
        </authorList>
    </citation>
    <scope>NUCLEOTIDE SEQUENCE [LARGE SCALE GENOMIC DNA]</scope>
    <source>
        <strain evidence="2">IN4F17</strain>
        <tissue evidence="2">Whole Body</tissue>
    </source>
</reference>
<gene>
    <name evidence="2" type="ORF">LAZ67_13000375</name>
</gene>
<dbReference type="InterPro" id="IPR036397">
    <property type="entry name" value="RNaseH_sf"/>
</dbReference>
<dbReference type="SUPFAM" id="SSF53098">
    <property type="entry name" value="Ribonuclease H-like"/>
    <property type="match status" value="1"/>
</dbReference>
<dbReference type="PROSITE" id="PS50879">
    <property type="entry name" value="RNASE_H_1"/>
    <property type="match status" value="1"/>
</dbReference>
<protein>
    <recommendedName>
        <fullName evidence="1">RNase H type-1 domain-containing protein</fullName>
    </recommendedName>
</protein>
<dbReference type="EMBL" id="CP092875">
    <property type="protein sequence ID" value="UYV75479.1"/>
    <property type="molecule type" value="Genomic_DNA"/>
</dbReference>
<organism evidence="2 3">
    <name type="scientific">Cordylochernes scorpioides</name>
    <dbReference type="NCBI Taxonomy" id="51811"/>
    <lineage>
        <taxon>Eukaryota</taxon>
        <taxon>Metazoa</taxon>
        <taxon>Ecdysozoa</taxon>
        <taxon>Arthropoda</taxon>
        <taxon>Chelicerata</taxon>
        <taxon>Arachnida</taxon>
        <taxon>Pseudoscorpiones</taxon>
        <taxon>Cheliferoidea</taxon>
        <taxon>Chernetidae</taxon>
        <taxon>Cordylochernes</taxon>
    </lineage>
</organism>
<dbReference type="InterPro" id="IPR012337">
    <property type="entry name" value="RNaseH-like_sf"/>
</dbReference>
<evidence type="ECO:0000313" key="2">
    <source>
        <dbReference type="EMBL" id="UYV75479.1"/>
    </source>
</evidence>